<name>A0A915A027_PARUN</name>
<proteinExistence type="predicted"/>
<accession>A0A915A027</accession>
<dbReference type="AlphaFoldDB" id="A0A915A027"/>
<reference evidence="2" key="1">
    <citation type="submission" date="2022-11" db="UniProtKB">
        <authorList>
            <consortium name="WormBaseParasite"/>
        </authorList>
    </citation>
    <scope>IDENTIFICATION</scope>
</reference>
<protein>
    <submittedName>
        <fullName evidence="2">HEAT repeat-containing protein 1</fullName>
    </submittedName>
</protein>
<dbReference type="Proteomes" id="UP000887569">
    <property type="component" value="Unplaced"/>
</dbReference>
<sequence>MAVNGVIEAMLDKDPVKCLERTEHVDTKGVLTAFEFRHALSMIILASAVSEFHVYVRNVESQLFFIRTISHFEL</sequence>
<dbReference type="WBParaSite" id="PgE075_g001_t11">
    <property type="protein sequence ID" value="PgE075_g001_t11"/>
    <property type="gene ID" value="PgE075_g001"/>
</dbReference>
<evidence type="ECO:0000313" key="2">
    <source>
        <dbReference type="WBParaSite" id="PgE075_g001_t11"/>
    </source>
</evidence>
<keyword evidence="1" id="KW-1185">Reference proteome</keyword>
<organism evidence="1 2">
    <name type="scientific">Parascaris univalens</name>
    <name type="common">Nematode worm</name>
    <dbReference type="NCBI Taxonomy" id="6257"/>
    <lineage>
        <taxon>Eukaryota</taxon>
        <taxon>Metazoa</taxon>
        <taxon>Ecdysozoa</taxon>
        <taxon>Nematoda</taxon>
        <taxon>Chromadorea</taxon>
        <taxon>Rhabditida</taxon>
        <taxon>Spirurina</taxon>
        <taxon>Ascaridomorpha</taxon>
        <taxon>Ascaridoidea</taxon>
        <taxon>Ascarididae</taxon>
        <taxon>Parascaris</taxon>
    </lineage>
</organism>
<evidence type="ECO:0000313" key="1">
    <source>
        <dbReference type="Proteomes" id="UP000887569"/>
    </source>
</evidence>